<dbReference type="SMART" id="SM00382">
    <property type="entry name" value="AAA"/>
    <property type="match status" value="1"/>
</dbReference>
<keyword evidence="4 10" id="KW-0067">ATP-binding</keyword>
<evidence type="ECO:0000256" key="4">
    <source>
        <dbReference type="ARBA" id="ARBA00022840"/>
    </source>
</evidence>
<feature type="domain" description="ABC transmembrane type-1" evidence="9">
    <location>
        <begin position="137"/>
        <end position="304"/>
    </location>
</feature>
<dbReference type="GO" id="GO:0140359">
    <property type="term" value="F:ABC-type transporter activity"/>
    <property type="evidence" value="ECO:0007669"/>
    <property type="project" value="InterPro"/>
</dbReference>
<keyword evidence="2 7" id="KW-0812">Transmembrane</keyword>
<dbReference type="InterPro" id="IPR003439">
    <property type="entry name" value="ABC_transporter-like_ATP-bd"/>
</dbReference>
<dbReference type="GO" id="GO:0005886">
    <property type="term" value="C:plasma membrane"/>
    <property type="evidence" value="ECO:0007669"/>
    <property type="project" value="UniProtKB-SubCell"/>
</dbReference>
<feature type="transmembrane region" description="Helical" evidence="7">
    <location>
        <begin position="244"/>
        <end position="265"/>
    </location>
</feature>
<evidence type="ECO:0000256" key="6">
    <source>
        <dbReference type="ARBA" id="ARBA00023136"/>
    </source>
</evidence>
<evidence type="ECO:0000259" key="9">
    <source>
        <dbReference type="PROSITE" id="PS50929"/>
    </source>
</evidence>
<gene>
    <name evidence="10" type="ORF">RVR_9639</name>
</gene>
<keyword evidence="3" id="KW-0547">Nucleotide-binding</keyword>
<name>A0A7U3VSJ2_9ACTN</name>
<dbReference type="GO" id="GO:0016887">
    <property type="term" value="F:ATP hydrolysis activity"/>
    <property type="evidence" value="ECO:0007669"/>
    <property type="project" value="InterPro"/>
</dbReference>
<reference evidence="10 11" key="1">
    <citation type="journal article" date="2010" name="J. Bacteriol.">
        <title>Biochemical characterization of a novel indole prenyltransferase from Streptomyces sp. SN-593.</title>
        <authorList>
            <person name="Takahashi S."/>
            <person name="Takagi H."/>
            <person name="Toyoda A."/>
            <person name="Uramoto M."/>
            <person name="Nogawa T."/>
            <person name="Ueki M."/>
            <person name="Sakaki Y."/>
            <person name="Osada H."/>
        </authorList>
    </citation>
    <scope>NUCLEOTIDE SEQUENCE [LARGE SCALE GENOMIC DNA]</scope>
    <source>
        <strain evidence="10 11">SN-593</strain>
    </source>
</reference>
<accession>A0A7U3VSJ2</accession>
<feature type="domain" description="ABC transporter" evidence="8">
    <location>
        <begin position="340"/>
        <end position="587"/>
    </location>
</feature>
<protein>
    <submittedName>
        <fullName evidence="10">Putative ABC transporter ATP-binding protein</fullName>
    </submittedName>
</protein>
<dbReference type="PROSITE" id="PS50893">
    <property type="entry name" value="ABC_TRANSPORTER_2"/>
    <property type="match status" value="1"/>
</dbReference>
<dbReference type="InterPro" id="IPR027417">
    <property type="entry name" value="P-loop_NTPase"/>
</dbReference>
<feature type="transmembrane region" description="Helical" evidence="7">
    <location>
        <begin position="28"/>
        <end position="48"/>
    </location>
</feature>
<dbReference type="PROSITE" id="PS00211">
    <property type="entry name" value="ABC_TRANSPORTER_1"/>
    <property type="match status" value="1"/>
</dbReference>
<evidence type="ECO:0000313" key="10">
    <source>
        <dbReference type="EMBL" id="BBB01983.1"/>
    </source>
</evidence>
<dbReference type="InterPro" id="IPR003593">
    <property type="entry name" value="AAA+_ATPase"/>
</dbReference>
<evidence type="ECO:0000256" key="7">
    <source>
        <dbReference type="SAM" id="Phobius"/>
    </source>
</evidence>
<dbReference type="PROSITE" id="PS50929">
    <property type="entry name" value="ABC_TM1F"/>
    <property type="match status" value="1"/>
</dbReference>
<reference evidence="10 11" key="4">
    <citation type="journal article" date="2020" name="Sci. Rep.">
        <title>beta-carboline chemical signals induce reveromycin production through a LuxR family regulator in Streptomyces sp. SN-593.</title>
        <authorList>
            <person name="Panthee S."/>
            <person name="Kito N."/>
            <person name="Hayashi T."/>
            <person name="Shimizu T."/>
            <person name="Ishikawa J."/>
            <person name="Hamamoto H."/>
            <person name="Osada H."/>
            <person name="Takahashi S."/>
        </authorList>
    </citation>
    <scope>NUCLEOTIDE SEQUENCE [LARGE SCALE GENOMIC DNA]</scope>
    <source>
        <strain evidence="10 11">SN-593</strain>
    </source>
</reference>
<proteinExistence type="predicted"/>
<dbReference type="InterPro" id="IPR039421">
    <property type="entry name" value="Type_1_exporter"/>
</dbReference>
<dbReference type="PANTHER" id="PTHR24221:SF654">
    <property type="entry name" value="ATP-BINDING CASSETTE SUB-FAMILY B MEMBER 6"/>
    <property type="match status" value="1"/>
</dbReference>
<dbReference type="Proteomes" id="UP000595703">
    <property type="component" value="Chromosome"/>
</dbReference>
<reference evidence="10 11" key="2">
    <citation type="journal article" date="2011" name="J. Antibiot.">
        <title>Furaquinocins I and J: novel polyketide isoprenoid hybrid compounds from Streptomyces reveromyceticus SN-593.</title>
        <authorList>
            <person name="Panthee S."/>
            <person name="Takahashi S."/>
            <person name="Takagi H."/>
            <person name="Nogawa T."/>
            <person name="Oowada E."/>
            <person name="Uramoto M."/>
            <person name="Osada H."/>
        </authorList>
    </citation>
    <scope>NUCLEOTIDE SEQUENCE [LARGE SCALE GENOMIC DNA]</scope>
    <source>
        <strain evidence="10 11">SN-593</strain>
    </source>
</reference>
<evidence type="ECO:0000256" key="5">
    <source>
        <dbReference type="ARBA" id="ARBA00022989"/>
    </source>
</evidence>
<feature type="transmembrane region" description="Helical" evidence="7">
    <location>
        <begin position="146"/>
        <end position="173"/>
    </location>
</feature>
<dbReference type="Gene3D" id="1.20.1560.10">
    <property type="entry name" value="ABC transporter type 1, transmembrane domain"/>
    <property type="match status" value="1"/>
</dbReference>
<evidence type="ECO:0000259" key="8">
    <source>
        <dbReference type="PROSITE" id="PS50893"/>
    </source>
</evidence>
<dbReference type="SUPFAM" id="SSF90123">
    <property type="entry name" value="ABC transporter transmembrane region"/>
    <property type="match status" value="1"/>
</dbReference>
<sequence>MVESLRGLAAAFALSFRADRARALPFTILFSLRPLTLVASAYGLKLTVQAIQAHHLGSTIRLAAVIALINALGFAAGSVAIRLAVPLIEQTAHLVDRELVRLSTTSIEPAERSGWLDELDLLAAERMHLAEGCDVTSLLIGAVLRAVATGVALAFVNPFLLLLPLLAWPSLAAGSRMERLRQRALTETAADQRHARFLFEQATNAGPAKELRIYGLRAEFRSRHLRHLLAADARLDRAGLLGTAYVAGGWLVFAIGYAGAVILVARQAVTGGIGLGDVVLTLTLVASVSQQMAQTVRFGNAVDNSKEAGTRLLRLRARAQAAEAAWTGTLPAPRRLTRGIELRGLGYRYAGADHDALADADVFLPAGSVVGVVGDNGAGKSTLVRLLAGLATPTQGSILIDGTDLRDLDLAGWRSRITAGFQDFAKPQFLLRETVGIGDLPRIDDTLAVTAALRAADAETLPDSVGGGLDTPLGRSFDDGTDLSGGQWQKLAVARAMMHDDPLLLLLDEPTAAIDPAAEQVLLDRYAAAARAIGKATGAVTLLVSHRLGSMRDTDLILVVRGGRIAETGTHHELLALDGSYAQLHALQRQAYR</sequence>
<dbReference type="PANTHER" id="PTHR24221">
    <property type="entry name" value="ATP-BINDING CASSETTE SUB-FAMILY B"/>
    <property type="match status" value="1"/>
</dbReference>
<dbReference type="GO" id="GO:0034040">
    <property type="term" value="F:ATPase-coupled lipid transmembrane transporter activity"/>
    <property type="evidence" value="ECO:0007669"/>
    <property type="project" value="TreeGrafter"/>
</dbReference>
<reference evidence="10 11" key="3">
    <citation type="journal article" date="2011" name="Nat. Chem. Biol.">
        <title>Reveromycin A biosynthesis uses RevG and RevJ for stereospecific spiroacetal formation.</title>
        <authorList>
            <person name="Takahashi S."/>
            <person name="Toyoda A."/>
            <person name="Sekiyama Y."/>
            <person name="Takagi H."/>
            <person name="Nogawa T."/>
            <person name="Uramoto M."/>
            <person name="Suzuki R."/>
            <person name="Koshino H."/>
            <person name="Kumano T."/>
            <person name="Panthee S."/>
            <person name="Dairi T."/>
            <person name="Ishikawa J."/>
            <person name="Ikeda H."/>
            <person name="Sakaki Y."/>
            <person name="Osada H."/>
        </authorList>
    </citation>
    <scope>NUCLEOTIDE SEQUENCE [LARGE SCALE GENOMIC DNA]</scope>
    <source>
        <strain evidence="10 11">SN-593</strain>
    </source>
</reference>
<dbReference type="SUPFAM" id="SSF52540">
    <property type="entry name" value="P-loop containing nucleoside triphosphate hydrolases"/>
    <property type="match status" value="1"/>
</dbReference>
<keyword evidence="5 7" id="KW-1133">Transmembrane helix</keyword>
<evidence type="ECO:0000313" key="11">
    <source>
        <dbReference type="Proteomes" id="UP000595703"/>
    </source>
</evidence>
<evidence type="ECO:0000256" key="2">
    <source>
        <dbReference type="ARBA" id="ARBA00022692"/>
    </source>
</evidence>
<dbReference type="InterPro" id="IPR011527">
    <property type="entry name" value="ABC1_TM_dom"/>
</dbReference>
<keyword evidence="6 7" id="KW-0472">Membrane</keyword>
<dbReference type="AlphaFoldDB" id="A0A7U3VSJ2"/>
<organism evidence="10 11">
    <name type="scientific">Actinacidiphila reveromycinica</name>
    <dbReference type="NCBI Taxonomy" id="659352"/>
    <lineage>
        <taxon>Bacteria</taxon>
        <taxon>Bacillati</taxon>
        <taxon>Actinomycetota</taxon>
        <taxon>Actinomycetes</taxon>
        <taxon>Kitasatosporales</taxon>
        <taxon>Streptomycetaceae</taxon>
        <taxon>Actinacidiphila</taxon>
    </lineage>
</organism>
<dbReference type="RefSeq" id="WP_202237846.1">
    <property type="nucleotide sequence ID" value="NZ_AP018365.1"/>
</dbReference>
<dbReference type="EMBL" id="AP018365">
    <property type="protein sequence ID" value="BBB01983.1"/>
    <property type="molecule type" value="Genomic_DNA"/>
</dbReference>
<dbReference type="Pfam" id="PF00005">
    <property type="entry name" value="ABC_tran"/>
    <property type="match status" value="1"/>
</dbReference>
<keyword evidence="11" id="KW-1185">Reference proteome</keyword>
<dbReference type="InterPro" id="IPR017871">
    <property type="entry name" value="ABC_transporter-like_CS"/>
</dbReference>
<feature type="transmembrane region" description="Helical" evidence="7">
    <location>
        <begin position="60"/>
        <end position="85"/>
    </location>
</feature>
<dbReference type="InterPro" id="IPR036640">
    <property type="entry name" value="ABC1_TM_sf"/>
</dbReference>
<dbReference type="GO" id="GO:0005524">
    <property type="term" value="F:ATP binding"/>
    <property type="evidence" value="ECO:0007669"/>
    <property type="project" value="UniProtKB-KW"/>
</dbReference>
<evidence type="ECO:0000256" key="3">
    <source>
        <dbReference type="ARBA" id="ARBA00022741"/>
    </source>
</evidence>
<dbReference type="KEGG" id="arev:RVR_9639"/>
<comment type="subcellular location">
    <subcellularLocation>
        <location evidence="1">Cell membrane</location>
        <topology evidence="1">Multi-pass membrane protein</topology>
    </subcellularLocation>
</comment>
<dbReference type="Gene3D" id="3.40.50.300">
    <property type="entry name" value="P-loop containing nucleotide triphosphate hydrolases"/>
    <property type="match status" value="1"/>
</dbReference>
<evidence type="ECO:0000256" key="1">
    <source>
        <dbReference type="ARBA" id="ARBA00004651"/>
    </source>
</evidence>
<feature type="transmembrane region" description="Helical" evidence="7">
    <location>
        <begin position="271"/>
        <end position="288"/>
    </location>
</feature>